<feature type="domain" description="CCHC-type" evidence="3">
    <location>
        <begin position="115"/>
        <end position="128"/>
    </location>
</feature>
<keyword evidence="1" id="KW-0862">Zinc</keyword>
<dbReference type="InterPro" id="IPR036875">
    <property type="entry name" value="Znf_CCHC_sf"/>
</dbReference>
<name>A0A4E9DTR6_GIBZA</name>
<keyword evidence="1" id="KW-0479">Metal-binding</keyword>
<dbReference type="Gene3D" id="4.10.60.10">
    <property type="entry name" value="Zinc finger, CCHC-type"/>
    <property type="match status" value="1"/>
</dbReference>
<dbReference type="InterPro" id="IPR001878">
    <property type="entry name" value="Znf_CCHC"/>
</dbReference>
<dbReference type="SUPFAM" id="SSF57756">
    <property type="entry name" value="Retrovirus zinc finger-like domains"/>
    <property type="match status" value="1"/>
</dbReference>
<dbReference type="AlphaFoldDB" id="A0A4E9DTR6"/>
<sequence length="139" mass="16187">MSEEALPTLLEQAVSRELRGMLVHNPPPSYEYHALAAFLQDLENRRRRFATDLYMAPRRNNATSKESPQTSGRKSLSPRRGRSPPEDRQPAGEPMDLSNQRRHNRPNARRENNQCFRCGSDNHYLRDCLELDNRPAKFR</sequence>
<accession>A0A4E9DTR6</accession>
<dbReference type="PROSITE" id="PS50158">
    <property type="entry name" value="ZF_CCHC"/>
    <property type="match status" value="1"/>
</dbReference>
<evidence type="ECO:0000256" key="2">
    <source>
        <dbReference type="SAM" id="MobiDB-lite"/>
    </source>
</evidence>
<proteinExistence type="predicted"/>
<evidence type="ECO:0000259" key="3">
    <source>
        <dbReference type="PROSITE" id="PS50158"/>
    </source>
</evidence>
<gene>
    <name evidence="4" type="ORF">FUG_LOCUS230275</name>
</gene>
<dbReference type="EMBL" id="CAAKMV010000126">
    <property type="protein sequence ID" value="VIO56899.1"/>
    <property type="molecule type" value="Genomic_DNA"/>
</dbReference>
<evidence type="ECO:0000313" key="4">
    <source>
        <dbReference type="EMBL" id="VIO56899.1"/>
    </source>
</evidence>
<reference evidence="4" key="1">
    <citation type="submission" date="2019-04" db="EMBL/GenBank/DDBJ databases">
        <authorList>
            <person name="Melise S."/>
            <person name="Noan J."/>
            <person name="Okalmin O."/>
        </authorList>
    </citation>
    <scope>NUCLEOTIDE SEQUENCE</scope>
    <source>
        <strain evidence="4">FN9</strain>
    </source>
</reference>
<dbReference type="GO" id="GO:0008270">
    <property type="term" value="F:zinc ion binding"/>
    <property type="evidence" value="ECO:0007669"/>
    <property type="project" value="UniProtKB-KW"/>
</dbReference>
<feature type="region of interest" description="Disordered" evidence="2">
    <location>
        <begin position="50"/>
        <end position="116"/>
    </location>
</feature>
<protein>
    <recommendedName>
        <fullName evidence="3">CCHC-type domain-containing protein</fullName>
    </recommendedName>
</protein>
<organism evidence="4">
    <name type="scientific">Gibberella zeae</name>
    <name type="common">Wheat head blight fungus</name>
    <name type="synonym">Fusarium graminearum</name>
    <dbReference type="NCBI Taxonomy" id="5518"/>
    <lineage>
        <taxon>Eukaryota</taxon>
        <taxon>Fungi</taxon>
        <taxon>Dikarya</taxon>
        <taxon>Ascomycota</taxon>
        <taxon>Pezizomycotina</taxon>
        <taxon>Sordariomycetes</taxon>
        <taxon>Hypocreomycetidae</taxon>
        <taxon>Hypocreales</taxon>
        <taxon>Nectriaceae</taxon>
        <taxon>Fusarium</taxon>
    </lineage>
</organism>
<keyword evidence="1" id="KW-0863">Zinc-finger</keyword>
<feature type="compositionally biased region" description="Polar residues" evidence="2">
    <location>
        <begin position="60"/>
        <end position="74"/>
    </location>
</feature>
<dbReference type="GO" id="GO:0003676">
    <property type="term" value="F:nucleic acid binding"/>
    <property type="evidence" value="ECO:0007669"/>
    <property type="project" value="InterPro"/>
</dbReference>
<evidence type="ECO:0000256" key="1">
    <source>
        <dbReference type="PROSITE-ProRule" id="PRU00047"/>
    </source>
</evidence>